<dbReference type="InterPro" id="IPR010285">
    <property type="entry name" value="DNA_helicase_pif1-like_DEAD"/>
</dbReference>
<dbReference type="AlphaFoldDB" id="A0AAW1I371"/>
<dbReference type="Pfam" id="PF05970">
    <property type="entry name" value="PIF1"/>
    <property type="match status" value="1"/>
</dbReference>
<keyword evidence="1" id="KW-0227">DNA damage</keyword>
<protein>
    <recommendedName>
        <fullName evidence="1">ATP-dependent DNA helicase</fullName>
        <ecNumber evidence="1">5.6.2.3</ecNumber>
    </recommendedName>
</protein>
<evidence type="ECO:0000313" key="5">
    <source>
        <dbReference type="EMBL" id="KAK9683679.1"/>
    </source>
</evidence>
<sequence>MDENPPKFAQLYIYDTNEEVQNRKTDVGSSNQQQFLDDLIRSLKEMIDQHNPLAATFRMAGDRLALDNSGDVKMRLINHRDIDGKTYNLPTASEVAALVVGDMGMTLEKRDIIIEKQCGTLNRISELHPSYLALQYPLLFPYGEDGFRLGITHSETSLRASTSANPRYKLTMREWFAYRLQDRPSTIEAPTLLLAGCDGYMRENYHNTMAICRWTGYPDLFITFTCNPKWPEITRFVQQRGIKPEDRPDILCRIFKIKLQRLMKDLKVCHLFGRTRGVVYTIKFQKRGLPHAHILLFLHRENKFPEVADVDRVISAEIPHPEQNPELYEVVKEFMIHGPCGNANRRSPCMIGNQCSKHFPKKFQDRTTVDGEGYPIYMRRDNGFIVEKNGVELDNRFVVPYNPTLLLKYRAHINVEWCNQSRSIKYLFKYINKGYNRVTVLSSHNRANDQNPNQVGEIQNYYDCRYISSCEAVWRIFGFEIHYRTPPVERLSFHLPDEQSVLFNDDEFIDAVVEKPLIDRTMFLSWMECNKIYPYAIELTYSEFPTKFSWHKDKKEWCPRKSGFSIGRIYHVSPGCGERYYLRTLLNFVKGPRSFKEIRTINGITYPTYKEACYALGLLGDDKDILRPDEVWDKTWHLLSDDILYKRRNILQNKELWLNDEDLRNYTLLEIEASLKSNGSTLRRFDSMSFPISSTTSESDNKLMLDELSYDKESLHEEHIRNLSCLTDEQRLTFVWRTLCAAIRSKGEIVQPVASSGIAAMLLPGGRTAHSRFGILINVVENSTCPGIKLGGEVTELLHHTKLIIWDEAPMMHRYCFEALDRSLRDVMCFSTDGNSDLPFGGKVVVFGGDFRQILHVVPKGSRQDVVYASLSSSSLWSSCKVLKLSKNMRLQLGSSATNVEDVRQFSKWILNIGDGVEDSLSSSIPKTSTTTTHHHRRPPPSAAGRQSPPPAAAAARRPPSEEEVVVVVERRVEKEGKIFGEKRRGK</sequence>
<reference evidence="5" key="1">
    <citation type="submission" date="2024-03" db="EMBL/GenBank/DDBJ databases">
        <title>WGS assembly of Saponaria officinalis var. Norfolk2.</title>
        <authorList>
            <person name="Jenkins J."/>
            <person name="Shu S."/>
            <person name="Grimwood J."/>
            <person name="Barry K."/>
            <person name="Goodstein D."/>
            <person name="Schmutz J."/>
            <person name="Leebens-Mack J."/>
            <person name="Osbourn A."/>
        </authorList>
    </citation>
    <scope>NUCLEOTIDE SEQUENCE [LARGE SCALE GENOMIC DNA]</scope>
    <source>
        <strain evidence="5">JIC</strain>
    </source>
</reference>
<evidence type="ECO:0000256" key="1">
    <source>
        <dbReference type="RuleBase" id="RU363044"/>
    </source>
</evidence>
<comment type="caution">
    <text evidence="5">The sequence shown here is derived from an EMBL/GenBank/DDBJ whole genome shotgun (WGS) entry which is preliminary data.</text>
</comment>
<dbReference type="Gene3D" id="3.40.50.300">
    <property type="entry name" value="P-loop containing nucleotide triphosphate hydrolases"/>
    <property type="match status" value="1"/>
</dbReference>
<keyword evidence="6" id="KW-1185">Reference proteome</keyword>
<evidence type="ECO:0000259" key="4">
    <source>
        <dbReference type="Pfam" id="PF14214"/>
    </source>
</evidence>
<keyword evidence="1" id="KW-0378">Hydrolase</keyword>
<keyword evidence="1" id="KW-0547">Nucleotide-binding</keyword>
<comment type="cofactor">
    <cofactor evidence="1">
        <name>Mg(2+)</name>
        <dbReference type="ChEBI" id="CHEBI:18420"/>
    </cofactor>
</comment>
<keyword evidence="1" id="KW-0347">Helicase</keyword>
<evidence type="ECO:0000259" key="3">
    <source>
        <dbReference type="Pfam" id="PF05970"/>
    </source>
</evidence>
<dbReference type="InterPro" id="IPR025476">
    <property type="entry name" value="Helitron_helicase-like"/>
</dbReference>
<organism evidence="5 6">
    <name type="scientific">Saponaria officinalis</name>
    <name type="common">Common soapwort</name>
    <name type="synonym">Lychnis saponaria</name>
    <dbReference type="NCBI Taxonomy" id="3572"/>
    <lineage>
        <taxon>Eukaryota</taxon>
        <taxon>Viridiplantae</taxon>
        <taxon>Streptophyta</taxon>
        <taxon>Embryophyta</taxon>
        <taxon>Tracheophyta</taxon>
        <taxon>Spermatophyta</taxon>
        <taxon>Magnoliopsida</taxon>
        <taxon>eudicotyledons</taxon>
        <taxon>Gunneridae</taxon>
        <taxon>Pentapetalae</taxon>
        <taxon>Caryophyllales</taxon>
        <taxon>Caryophyllaceae</taxon>
        <taxon>Caryophylleae</taxon>
        <taxon>Saponaria</taxon>
    </lineage>
</organism>
<comment type="similarity">
    <text evidence="1">Belongs to the helicase family.</text>
</comment>
<feature type="region of interest" description="Disordered" evidence="2">
    <location>
        <begin position="920"/>
        <end position="965"/>
    </location>
</feature>
<dbReference type="PANTHER" id="PTHR10492">
    <property type="match status" value="1"/>
</dbReference>
<dbReference type="GO" id="GO:0016787">
    <property type="term" value="F:hydrolase activity"/>
    <property type="evidence" value="ECO:0007669"/>
    <property type="project" value="UniProtKB-KW"/>
</dbReference>
<feature type="domain" description="Helitron helicase-like" evidence="4">
    <location>
        <begin position="195"/>
        <end position="296"/>
    </location>
</feature>
<dbReference type="InterPro" id="IPR027417">
    <property type="entry name" value="P-loop_NTPase"/>
</dbReference>
<evidence type="ECO:0000256" key="2">
    <source>
        <dbReference type="SAM" id="MobiDB-lite"/>
    </source>
</evidence>
<dbReference type="EC" id="5.6.2.3" evidence="1"/>
<name>A0AAW1I371_SAPOF</name>
<dbReference type="GO" id="GO:0006281">
    <property type="term" value="P:DNA repair"/>
    <property type="evidence" value="ECO:0007669"/>
    <property type="project" value="UniProtKB-KW"/>
</dbReference>
<accession>A0AAW1I371</accession>
<dbReference type="Pfam" id="PF14214">
    <property type="entry name" value="Helitron_like_N"/>
    <property type="match status" value="1"/>
</dbReference>
<feature type="domain" description="DNA helicase Pif1-like DEAD-box helicase" evidence="3">
    <location>
        <begin position="733"/>
        <end position="919"/>
    </location>
</feature>
<dbReference type="Proteomes" id="UP001443914">
    <property type="component" value="Unassembled WGS sequence"/>
</dbReference>
<dbReference type="GO" id="GO:0000723">
    <property type="term" value="P:telomere maintenance"/>
    <property type="evidence" value="ECO:0007669"/>
    <property type="project" value="InterPro"/>
</dbReference>
<keyword evidence="1" id="KW-0234">DNA repair</keyword>
<dbReference type="EMBL" id="JBDFQZ010000010">
    <property type="protein sequence ID" value="KAK9683679.1"/>
    <property type="molecule type" value="Genomic_DNA"/>
</dbReference>
<dbReference type="SUPFAM" id="SSF52540">
    <property type="entry name" value="P-loop containing nucleoside triphosphate hydrolases"/>
    <property type="match status" value="1"/>
</dbReference>
<keyword evidence="1" id="KW-0067">ATP-binding</keyword>
<feature type="compositionally biased region" description="Low complexity" evidence="2">
    <location>
        <begin position="943"/>
        <end position="958"/>
    </location>
</feature>
<keyword evidence="1" id="KW-0233">DNA recombination</keyword>
<feature type="compositionally biased region" description="Low complexity" evidence="2">
    <location>
        <begin position="922"/>
        <end position="932"/>
    </location>
</feature>
<dbReference type="GO" id="GO:0005524">
    <property type="term" value="F:ATP binding"/>
    <property type="evidence" value="ECO:0007669"/>
    <property type="project" value="UniProtKB-KW"/>
</dbReference>
<evidence type="ECO:0000313" key="6">
    <source>
        <dbReference type="Proteomes" id="UP001443914"/>
    </source>
</evidence>
<gene>
    <name evidence="5" type="ORF">RND81_10G158300</name>
</gene>
<proteinExistence type="inferred from homology"/>
<dbReference type="GO" id="GO:0006310">
    <property type="term" value="P:DNA recombination"/>
    <property type="evidence" value="ECO:0007669"/>
    <property type="project" value="UniProtKB-KW"/>
</dbReference>
<dbReference type="GO" id="GO:0043139">
    <property type="term" value="F:5'-3' DNA helicase activity"/>
    <property type="evidence" value="ECO:0007669"/>
    <property type="project" value="UniProtKB-EC"/>
</dbReference>
<dbReference type="PANTHER" id="PTHR10492:SF101">
    <property type="entry name" value="ATP-DEPENDENT DNA HELICASE"/>
    <property type="match status" value="1"/>
</dbReference>
<comment type="catalytic activity">
    <reaction evidence="1">
        <text>ATP + H2O = ADP + phosphate + H(+)</text>
        <dbReference type="Rhea" id="RHEA:13065"/>
        <dbReference type="ChEBI" id="CHEBI:15377"/>
        <dbReference type="ChEBI" id="CHEBI:15378"/>
        <dbReference type="ChEBI" id="CHEBI:30616"/>
        <dbReference type="ChEBI" id="CHEBI:43474"/>
        <dbReference type="ChEBI" id="CHEBI:456216"/>
        <dbReference type="EC" id="5.6.2.3"/>
    </reaction>
</comment>